<dbReference type="InterPro" id="IPR029063">
    <property type="entry name" value="SAM-dependent_MTases_sf"/>
</dbReference>
<dbReference type="Proteomes" id="UP000230052">
    <property type="component" value="Unassembled WGS sequence"/>
</dbReference>
<dbReference type="SUPFAM" id="SSF53335">
    <property type="entry name" value="S-adenosyl-L-methionine-dependent methyltransferases"/>
    <property type="match status" value="1"/>
</dbReference>
<name>A0A2J0KZ15_9BACT</name>
<dbReference type="Gene3D" id="3.40.50.150">
    <property type="entry name" value="Vaccinia Virus protein VP39"/>
    <property type="match status" value="1"/>
</dbReference>
<evidence type="ECO:0000313" key="1">
    <source>
        <dbReference type="EMBL" id="PIU41073.1"/>
    </source>
</evidence>
<dbReference type="PANTHER" id="PTHR43861">
    <property type="entry name" value="TRANS-ACONITATE 2-METHYLTRANSFERASE-RELATED"/>
    <property type="match status" value="1"/>
</dbReference>
<protein>
    <recommendedName>
        <fullName evidence="3">Methyltransferase domain-containing protein</fullName>
    </recommendedName>
</protein>
<dbReference type="AlphaFoldDB" id="A0A2J0KZ15"/>
<dbReference type="Pfam" id="PF13489">
    <property type="entry name" value="Methyltransf_23"/>
    <property type="match status" value="1"/>
</dbReference>
<dbReference type="CDD" id="cd02440">
    <property type="entry name" value="AdoMet_MTases"/>
    <property type="match status" value="1"/>
</dbReference>
<accession>A0A2J0KZ15</accession>
<comment type="caution">
    <text evidence="1">The sequence shown here is derived from an EMBL/GenBank/DDBJ whole genome shotgun (WGS) entry which is preliminary data.</text>
</comment>
<reference evidence="1 2" key="1">
    <citation type="submission" date="2017-09" db="EMBL/GenBank/DDBJ databases">
        <title>Depth-based differentiation of microbial function through sediment-hosted aquifers and enrichment of novel symbionts in the deep terrestrial subsurface.</title>
        <authorList>
            <person name="Probst A.J."/>
            <person name="Ladd B."/>
            <person name="Jarett J.K."/>
            <person name="Geller-Mcgrath D.E."/>
            <person name="Sieber C.M."/>
            <person name="Emerson J.B."/>
            <person name="Anantharaman K."/>
            <person name="Thomas B.C."/>
            <person name="Malmstrom R."/>
            <person name="Stieglmeier M."/>
            <person name="Klingl A."/>
            <person name="Woyke T."/>
            <person name="Ryan C.M."/>
            <person name="Banfield J.F."/>
        </authorList>
    </citation>
    <scope>NUCLEOTIDE SEQUENCE [LARGE SCALE GENOMIC DNA]</scope>
    <source>
        <strain evidence="1">CG07_land_8_20_14_0_80_42_15</strain>
    </source>
</reference>
<proteinExistence type="predicted"/>
<organism evidence="1 2">
    <name type="scientific">Candidatus Aquitaenariimonas noxiae</name>
    <dbReference type="NCBI Taxonomy" id="1974741"/>
    <lineage>
        <taxon>Bacteria</taxon>
        <taxon>Pseudomonadati</taxon>
        <taxon>Candidatus Omnitrophota</taxon>
        <taxon>Candidatus Aquitaenariimonas</taxon>
    </lineage>
</organism>
<sequence length="264" mass="30439">MDSLFESKVEAFCRSTSDIVGSEYFRTRKLEFELLRMLARSFASNRFTNVLELGCGIGFKALLMSQYVAHIDAVDIDTAYHGFKSSKKSSDIARAAFENIGIKNIDIFSTDYAKFLNEHVNTYELIYSDYLLEHIPNITELCRYMYLGLVPGGKMLHIVPNTHDALIQFSKENLQPFLVAMARVMKGYFNSAFGSLRRRPKRMFNGVFVPITHSEFIHDYAQQFEVYRIENYLFPMIEAGFEIVQILPLREHSCAIFAQKPAMR</sequence>
<gene>
    <name evidence="1" type="ORF">COS99_06975</name>
</gene>
<evidence type="ECO:0008006" key="3">
    <source>
        <dbReference type="Google" id="ProtNLM"/>
    </source>
</evidence>
<dbReference type="EMBL" id="PEWV01000071">
    <property type="protein sequence ID" value="PIU41073.1"/>
    <property type="molecule type" value="Genomic_DNA"/>
</dbReference>
<evidence type="ECO:0000313" key="2">
    <source>
        <dbReference type="Proteomes" id="UP000230052"/>
    </source>
</evidence>